<dbReference type="GO" id="GO:0004497">
    <property type="term" value="F:monooxygenase activity"/>
    <property type="evidence" value="ECO:0007669"/>
    <property type="project" value="UniProtKB-KW"/>
</dbReference>
<accession>A0A2C6KJY3</accession>
<evidence type="ECO:0000256" key="4">
    <source>
        <dbReference type="RuleBase" id="RU000461"/>
    </source>
</evidence>
<dbReference type="PANTHER" id="PTHR24305:SF166">
    <property type="entry name" value="CYTOCHROME P450 12A4, MITOCHONDRIAL-RELATED"/>
    <property type="match status" value="1"/>
</dbReference>
<dbReference type="GO" id="GO:0020037">
    <property type="term" value="F:heme binding"/>
    <property type="evidence" value="ECO:0007669"/>
    <property type="project" value="InterPro"/>
</dbReference>
<dbReference type="Pfam" id="PF00067">
    <property type="entry name" value="p450"/>
    <property type="match status" value="1"/>
</dbReference>
<protein>
    <submittedName>
        <fullName evidence="6">Cytochrome p450 superfamily protein</fullName>
    </submittedName>
</protein>
<keyword evidence="5" id="KW-0472">Membrane</keyword>
<dbReference type="GeneID" id="94428738"/>
<evidence type="ECO:0000313" key="7">
    <source>
        <dbReference type="Proteomes" id="UP000221165"/>
    </source>
</evidence>
<keyword evidence="3 4" id="KW-0479">Metal-binding</keyword>
<proteinExistence type="inferred from homology"/>
<gene>
    <name evidence="6" type="ORF">CSUI_005351</name>
</gene>
<dbReference type="PRINTS" id="PR00463">
    <property type="entry name" value="EP450I"/>
</dbReference>
<keyword evidence="4" id="KW-0560">Oxidoreductase</keyword>
<dbReference type="Gene3D" id="1.10.630.10">
    <property type="entry name" value="Cytochrome P450"/>
    <property type="match status" value="1"/>
</dbReference>
<keyword evidence="5" id="KW-0812">Transmembrane</keyword>
<evidence type="ECO:0000313" key="6">
    <source>
        <dbReference type="EMBL" id="PHJ20810.1"/>
    </source>
</evidence>
<dbReference type="GO" id="GO:0016705">
    <property type="term" value="F:oxidoreductase activity, acting on paired donors, with incorporation or reduction of molecular oxygen"/>
    <property type="evidence" value="ECO:0007669"/>
    <property type="project" value="InterPro"/>
</dbReference>
<dbReference type="InterPro" id="IPR050121">
    <property type="entry name" value="Cytochrome_P450_monoxygenase"/>
</dbReference>
<feature type="transmembrane region" description="Helical" evidence="5">
    <location>
        <begin position="45"/>
        <end position="67"/>
    </location>
</feature>
<comment type="caution">
    <text evidence="6">The sequence shown here is derived from an EMBL/GenBank/DDBJ whole genome shotgun (WGS) entry which is preliminary data.</text>
</comment>
<organism evidence="6 7">
    <name type="scientific">Cystoisospora suis</name>
    <dbReference type="NCBI Taxonomy" id="483139"/>
    <lineage>
        <taxon>Eukaryota</taxon>
        <taxon>Sar</taxon>
        <taxon>Alveolata</taxon>
        <taxon>Apicomplexa</taxon>
        <taxon>Conoidasida</taxon>
        <taxon>Coccidia</taxon>
        <taxon>Eucoccidiorida</taxon>
        <taxon>Eimeriorina</taxon>
        <taxon>Sarcocystidae</taxon>
        <taxon>Cystoisospora</taxon>
    </lineage>
</organism>
<sequence length="562" mass="63349">MAHPYQGGGALASLSAYVPDALKNFLHNVFLGSSNSEVQKWRMRILGVGAITVAGAASWVYVFYPLIQQIKLRGLPQPPTSTWLNGDKKELQKYVKAGEKREYFSRLRRTVGANCFIRLPLQFSWSSFSTTSLGILFVTSDWPVVQELIKHSSSLVRNPEWVKAFEVIRHSTIALESEQTARFHRRILTTFMTHGAASATVDPLRKVLTQVHKDLVRLNDRRAIDALQLSRLIMFNLWVNLLTGREDHFLLASSGILAATPKTIEQGVLPYSTTDAIMKLTRFHKENYELLFMPSSSDSSSSSLEAHRALIDQYKAIVNALPVLMTQLLDEGNSKALIPRILAAEDSVTRRGLDAEEIRDNLALLLLAAENTAIPITWALYELAKSPELQERIFASVKLEDMNNFLSIIEAADQLVGRLGEVLNLFLETLRYYPVPVLSRTAAESIYIKSGDFTIPSGTVVLVDNYSLTRDRSVWGEDVDAFNPDRFIGRVWQHAPWIPFGFGSRKCLGERLAVTHAVFFLSFIVRHFILELDDNSMPPLPMECMFLTPDKPVMIHFTPRKE</sequence>
<dbReference type="InterPro" id="IPR001128">
    <property type="entry name" value="Cyt_P450"/>
</dbReference>
<reference evidence="6 7" key="1">
    <citation type="journal article" date="2017" name="Int. J. Parasitol.">
        <title>The genome of the protozoan parasite Cystoisospora suis and a reverse vaccinology approach to identify vaccine candidates.</title>
        <authorList>
            <person name="Palmieri N."/>
            <person name="Shrestha A."/>
            <person name="Ruttkowski B."/>
            <person name="Beck T."/>
            <person name="Vogl C."/>
            <person name="Tomley F."/>
            <person name="Blake D.P."/>
            <person name="Joachim A."/>
        </authorList>
    </citation>
    <scope>NUCLEOTIDE SEQUENCE [LARGE SCALE GENOMIC DNA]</scope>
    <source>
        <strain evidence="6 7">Wien I</strain>
    </source>
</reference>
<comment type="similarity">
    <text evidence="2 4">Belongs to the cytochrome P450 family.</text>
</comment>
<dbReference type="AlphaFoldDB" id="A0A2C6KJY3"/>
<keyword evidence="3 4" id="KW-0408">Iron</keyword>
<dbReference type="VEuPathDB" id="ToxoDB:CSUI_005351"/>
<evidence type="ECO:0000256" key="2">
    <source>
        <dbReference type="ARBA" id="ARBA00010617"/>
    </source>
</evidence>
<dbReference type="InterPro" id="IPR017972">
    <property type="entry name" value="Cyt_P450_CS"/>
</dbReference>
<dbReference type="InterPro" id="IPR002401">
    <property type="entry name" value="Cyt_P450_E_grp-I"/>
</dbReference>
<keyword evidence="3 4" id="KW-0349">Heme</keyword>
<name>A0A2C6KJY3_9APIC</name>
<dbReference type="PRINTS" id="PR00385">
    <property type="entry name" value="P450"/>
</dbReference>
<evidence type="ECO:0000256" key="5">
    <source>
        <dbReference type="SAM" id="Phobius"/>
    </source>
</evidence>
<comment type="cofactor">
    <cofactor evidence="1 3">
        <name>heme</name>
        <dbReference type="ChEBI" id="CHEBI:30413"/>
    </cofactor>
</comment>
<dbReference type="RefSeq" id="XP_067922496.1">
    <property type="nucleotide sequence ID" value="XM_068065527.1"/>
</dbReference>
<dbReference type="CDD" id="cd00302">
    <property type="entry name" value="cytochrome_P450"/>
    <property type="match status" value="1"/>
</dbReference>
<dbReference type="GO" id="GO:0005506">
    <property type="term" value="F:iron ion binding"/>
    <property type="evidence" value="ECO:0007669"/>
    <property type="project" value="InterPro"/>
</dbReference>
<keyword evidence="7" id="KW-1185">Reference proteome</keyword>
<evidence type="ECO:0000256" key="3">
    <source>
        <dbReference type="PIRSR" id="PIRSR602401-1"/>
    </source>
</evidence>
<dbReference type="Proteomes" id="UP000221165">
    <property type="component" value="Unassembled WGS sequence"/>
</dbReference>
<dbReference type="InterPro" id="IPR036396">
    <property type="entry name" value="Cyt_P450_sf"/>
</dbReference>
<evidence type="ECO:0000256" key="1">
    <source>
        <dbReference type="ARBA" id="ARBA00001971"/>
    </source>
</evidence>
<dbReference type="EMBL" id="MIGC01002591">
    <property type="protein sequence ID" value="PHJ20810.1"/>
    <property type="molecule type" value="Genomic_DNA"/>
</dbReference>
<keyword evidence="5" id="KW-1133">Transmembrane helix</keyword>
<dbReference type="PROSITE" id="PS00086">
    <property type="entry name" value="CYTOCHROME_P450"/>
    <property type="match status" value="1"/>
</dbReference>
<dbReference type="OrthoDB" id="1470350at2759"/>
<dbReference type="PANTHER" id="PTHR24305">
    <property type="entry name" value="CYTOCHROME P450"/>
    <property type="match status" value="1"/>
</dbReference>
<feature type="binding site" description="axial binding residue" evidence="3">
    <location>
        <position position="507"/>
    </location>
    <ligand>
        <name>heme</name>
        <dbReference type="ChEBI" id="CHEBI:30413"/>
    </ligand>
    <ligandPart>
        <name>Fe</name>
        <dbReference type="ChEBI" id="CHEBI:18248"/>
    </ligandPart>
</feature>
<keyword evidence="4" id="KW-0503">Monooxygenase</keyword>
<dbReference type="SUPFAM" id="SSF48264">
    <property type="entry name" value="Cytochrome P450"/>
    <property type="match status" value="1"/>
</dbReference>